<feature type="domain" description="VWFD" evidence="7">
    <location>
        <begin position="455"/>
        <end position="601"/>
    </location>
</feature>
<dbReference type="InterPro" id="IPR001007">
    <property type="entry name" value="VWF_dom"/>
</dbReference>
<comment type="subcellular location">
    <subcellularLocation>
        <location evidence="1">Secreted</location>
    </subcellularLocation>
</comment>
<dbReference type="InterPro" id="IPR036201">
    <property type="entry name" value="Pacifastin_dom_sf"/>
</dbReference>
<reference evidence="9" key="3">
    <citation type="submission" date="2025-09" db="UniProtKB">
        <authorList>
            <consortium name="Ensembl"/>
        </authorList>
    </citation>
    <scope>IDENTIFICATION</scope>
</reference>
<dbReference type="FunFam" id="2.10.25.10:FF:000674">
    <property type="entry name" value="Mucin-2"/>
    <property type="match status" value="1"/>
</dbReference>
<feature type="domain" description="VWFC" evidence="6">
    <location>
        <begin position="136"/>
        <end position="196"/>
    </location>
</feature>
<reference evidence="9" key="2">
    <citation type="submission" date="2025-08" db="UniProtKB">
        <authorList>
            <consortium name="Ensembl"/>
        </authorList>
    </citation>
    <scope>IDENTIFICATION</scope>
</reference>
<evidence type="ECO:0000313" key="10">
    <source>
        <dbReference type="Proteomes" id="UP000694620"/>
    </source>
</evidence>
<dbReference type="SMART" id="SM00832">
    <property type="entry name" value="C8"/>
    <property type="match status" value="1"/>
</dbReference>
<name>A0A8C4RGN2_ERPCA</name>
<dbReference type="CDD" id="cd19941">
    <property type="entry name" value="TIL"/>
    <property type="match status" value="3"/>
</dbReference>
<reference evidence="9" key="1">
    <citation type="submission" date="2021-06" db="EMBL/GenBank/DDBJ databases">
        <authorList>
            <consortium name="Wellcome Sanger Institute Data Sharing"/>
        </authorList>
    </citation>
    <scope>NUCLEOTIDE SEQUENCE [LARGE SCALE GENOMIC DNA]</scope>
</reference>
<dbReference type="AlphaFoldDB" id="A0A8C4RGN2"/>
<evidence type="ECO:0000256" key="4">
    <source>
        <dbReference type="ARBA" id="ARBA00023157"/>
    </source>
</evidence>
<dbReference type="Gene3D" id="2.10.25.10">
    <property type="entry name" value="Laminin"/>
    <property type="match status" value="3"/>
</dbReference>
<dbReference type="SMART" id="SM00215">
    <property type="entry name" value="VWC_out"/>
    <property type="match status" value="2"/>
</dbReference>
<dbReference type="Pfam" id="PF00094">
    <property type="entry name" value="VWD"/>
    <property type="match status" value="2"/>
</dbReference>
<dbReference type="InterPro" id="IPR036084">
    <property type="entry name" value="Ser_inhib-like_sf"/>
</dbReference>
<accession>A0A8C4RGN2</accession>
<feature type="domain" description="VWF/SSPO/Zonadhesin-like cysteine-rich" evidence="8">
    <location>
        <begin position="636"/>
        <end position="699"/>
    </location>
</feature>
<evidence type="ECO:0000256" key="1">
    <source>
        <dbReference type="ARBA" id="ARBA00004613"/>
    </source>
</evidence>
<dbReference type="PANTHER" id="PTHR11339">
    <property type="entry name" value="EXTRACELLULAR MATRIX GLYCOPROTEIN RELATED"/>
    <property type="match status" value="1"/>
</dbReference>
<organism evidence="9 10">
    <name type="scientific">Erpetoichthys calabaricus</name>
    <name type="common">Rope fish</name>
    <name type="synonym">Calamoichthys calabaricus</name>
    <dbReference type="NCBI Taxonomy" id="27687"/>
    <lineage>
        <taxon>Eukaryota</taxon>
        <taxon>Metazoa</taxon>
        <taxon>Chordata</taxon>
        <taxon>Craniata</taxon>
        <taxon>Vertebrata</taxon>
        <taxon>Euteleostomi</taxon>
        <taxon>Actinopterygii</taxon>
        <taxon>Polypteriformes</taxon>
        <taxon>Polypteridae</taxon>
        <taxon>Erpetoichthys</taxon>
    </lineage>
</organism>
<dbReference type="SUPFAM" id="SSF57567">
    <property type="entry name" value="Serine protease inhibitors"/>
    <property type="match status" value="3"/>
</dbReference>
<keyword evidence="4" id="KW-1015">Disulfide bond</keyword>
<dbReference type="SMART" id="SM00216">
    <property type="entry name" value="VWD"/>
    <property type="match status" value="1"/>
</dbReference>
<keyword evidence="5" id="KW-0325">Glycoprotein</keyword>
<evidence type="ECO:0000259" key="8">
    <source>
        <dbReference type="SMART" id="SM00832"/>
    </source>
</evidence>
<keyword evidence="3" id="KW-0677">Repeat</keyword>
<evidence type="ECO:0000256" key="2">
    <source>
        <dbReference type="ARBA" id="ARBA00022525"/>
    </source>
</evidence>
<dbReference type="GO" id="GO:0031012">
    <property type="term" value="C:extracellular matrix"/>
    <property type="evidence" value="ECO:0007669"/>
    <property type="project" value="TreeGrafter"/>
</dbReference>
<evidence type="ECO:0000256" key="5">
    <source>
        <dbReference type="ARBA" id="ARBA00023180"/>
    </source>
</evidence>
<dbReference type="SUPFAM" id="SSF57283">
    <property type="entry name" value="PMP inhibitors"/>
    <property type="match status" value="1"/>
</dbReference>
<keyword evidence="10" id="KW-1185">Reference proteome</keyword>
<dbReference type="Pfam" id="PF23244">
    <property type="entry name" value="VWF"/>
    <property type="match status" value="1"/>
</dbReference>
<evidence type="ECO:0000259" key="6">
    <source>
        <dbReference type="SMART" id="SM00215"/>
    </source>
</evidence>
<dbReference type="GeneTree" id="ENSGT00940000164528"/>
<dbReference type="InterPro" id="IPR001846">
    <property type="entry name" value="VWF_type-D"/>
</dbReference>
<dbReference type="Pfam" id="PF08742">
    <property type="entry name" value="C8"/>
    <property type="match status" value="1"/>
</dbReference>
<dbReference type="PANTHER" id="PTHR11339:SF408">
    <property type="entry name" value="MUCIN-5B"/>
    <property type="match status" value="1"/>
</dbReference>
<proteinExistence type="predicted"/>
<sequence length="702" mass="78363">YLQSTCFLVLSRFNSLNPNSEFDIKIQRDLNGNFKKIKITVDKLDTVIENGVISVDGQRYCGTFYNSIVSLLFLCNEQKDIPTCPENMTFTEVGPANPPTCSNPSPSNTAETKTCACPEGKKKISNNCIEKEQCPCEYNGAVYQTGQTHEAFCELCECHSGKWVCKQNDCPSQCKIEVGSSITTFDGKVYTVNGNCDYVIAMVSHIPLQNFIIIIFILLSGLCGNFNGIVTDEFMASSGIMESTADAFAKSWATNTECEPPSPIPCIRSDNGKIIIFFCEQYTIFPECPINQNFSYNIVSCNSTCSSLSGNDISCNMNVNPVEGCGCLEGLYMNDEGKCVSKIECPCYSNGKIVNPGKTTINGQECNCENGVLQCTPPRSKFYIQFNLFKLLQFKNTIYTTCVSGCYCVDGYYKDDTGNCVPLDQCPCKYGNKVYSPGESVQNDCNTCTCNKGTWSCTHRDCQKKCQVYGDGHYQTFDTQWYSFDGNCEYSFVEDYCGESNGTFRITVESVPCCEEALTCSRSVKITLQVMTTDSSVQQIDYSVHTVGLYLIITFSNNITVMWDKHTRVTVTLQSNWMNKVCGLCGNFDGNSANDLQTRMNSVVTNTLEFGNSWKMERCSNVVNQSFPCEKHWYCSAWAQRRCSIIKDTIFQECHSKVDPQPYYDVCVQESCVCEMEGRYLGFCTAVAAYAEFSSNECVCTK</sequence>
<dbReference type="InterPro" id="IPR014853">
    <property type="entry name" value="VWF/SSPO/ZAN-like_Cys-rich_dom"/>
</dbReference>
<evidence type="ECO:0000259" key="7">
    <source>
        <dbReference type="SMART" id="SM00216"/>
    </source>
</evidence>
<evidence type="ECO:0000313" key="9">
    <source>
        <dbReference type="Ensembl" id="ENSECRP00000001428.1"/>
    </source>
</evidence>
<dbReference type="GO" id="GO:0030414">
    <property type="term" value="F:peptidase inhibitor activity"/>
    <property type="evidence" value="ECO:0007669"/>
    <property type="project" value="InterPro"/>
</dbReference>
<dbReference type="InterPro" id="IPR050780">
    <property type="entry name" value="Mucin_vWF_Thrombospondin_sf"/>
</dbReference>
<evidence type="ECO:0000256" key="3">
    <source>
        <dbReference type="ARBA" id="ARBA00022737"/>
    </source>
</evidence>
<protein>
    <submittedName>
        <fullName evidence="9">Uncharacterized protein</fullName>
    </submittedName>
</protein>
<keyword evidence="2" id="KW-0964">Secreted</keyword>
<dbReference type="GO" id="GO:0005615">
    <property type="term" value="C:extracellular space"/>
    <property type="evidence" value="ECO:0007669"/>
    <property type="project" value="TreeGrafter"/>
</dbReference>
<feature type="domain" description="VWFC" evidence="6">
    <location>
        <begin position="428"/>
        <end position="497"/>
    </location>
</feature>
<dbReference type="Ensembl" id="ENSECRT00000001451.1">
    <property type="protein sequence ID" value="ENSECRP00000001428.1"/>
    <property type="gene ID" value="ENSECRG00000000951.1"/>
</dbReference>
<dbReference type="Proteomes" id="UP000694620">
    <property type="component" value="Chromosome 1"/>
</dbReference>